<dbReference type="Proteomes" id="UP000190395">
    <property type="component" value="Unassembled WGS sequence"/>
</dbReference>
<dbReference type="AlphaFoldDB" id="A0A1T4MT32"/>
<keyword evidence="1" id="KW-0378">Hydrolase</keyword>
<dbReference type="InterPro" id="IPR013094">
    <property type="entry name" value="AB_hydrolase_3"/>
</dbReference>
<sequence>MLLCYSIMNLSGNRKAALKKLKNLFFSLKSDVKSFRAKFDSVFTNSLLPNNVECSERSYAGVNCDLFLPEIYITKRIILYIHGGCFVGGSKQAYRNFAASLAAAASARAVVPEFRLAPTHAYPASLEDVQNVFRTIYTEELVANSLEYDNSKNPDDSKSEIIIMADGSGASIALGLVLSLSEKLRSSIAKIVLFSPWLDLGADSKKFTEKKVCDELYTAESMFRAAEMYTFQNNRDIPFVSPLRATKEQLRSFPPVYIQMGENEFLLDDAERMERILLEAGGKCTLDVWKNMPAMFQLADEYFEESHLAVEKIGRLFTVQKIKEG</sequence>
<dbReference type="GO" id="GO:0016787">
    <property type="term" value="F:hydrolase activity"/>
    <property type="evidence" value="ECO:0007669"/>
    <property type="project" value="UniProtKB-KW"/>
</dbReference>
<dbReference type="Pfam" id="PF07859">
    <property type="entry name" value="Abhydrolase_3"/>
    <property type="match status" value="1"/>
</dbReference>
<reference evidence="3 4" key="1">
    <citation type="submission" date="2017-02" db="EMBL/GenBank/DDBJ databases">
        <authorList>
            <person name="Peterson S.W."/>
        </authorList>
    </citation>
    <scope>NUCLEOTIDE SEQUENCE [LARGE SCALE GENOMIC DNA]</scope>
    <source>
        <strain evidence="3 4">ATCC BAA-909</strain>
    </source>
</reference>
<protein>
    <submittedName>
        <fullName evidence="3">Acetyl esterase/lipase</fullName>
    </submittedName>
</protein>
<feature type="domain" description="Alpha/beta hydrolase fold-3" evidence="2">
    <location>
        <begin position="78"/>
        <end position="297"/>
    </location>
</feature>
<evidence type="ECO:0000313" key="4">
    <source>
        <dbReference type="Proteomes" id="UP000190395"/>
    </source>
</evidence>
<evidence type="ECO:0000259" key="2">
    <source>
        <dbReference type="Pfam" id="PF07859"/>
    </source>
</evidence>
<dbReference type="Gene3D" id="3.40.50.1820">
    <property type="entry name" value="alpha/beta hydrolase"/>
    <property type="match status" value="1"/>
</dbReference>
<dbReference type="InterPro" id="IPR050300">
    <property type="entry name" value="GDXG_lipolytic_enzyme"/>
</dbReference>
<accession>A0A1T4MT32</accession>
<name>A0A1T4MT32_9SPIR</name>
<dbReference type="PANTHER" id="PTHR48081:SF8">
    <property type="entry name" value="ALPHA_BETA HYDROLASE FOLD-3 DOMAIN-CONTAINING PROTEIN-RELATED"/>
    <property type="match status" value="1"/>
</dbReference>
<dbReference type="PANTHER" id="PTHR48081">
    <property type="entry name" value="AB HYDROLASE SUPERFAMILY PROTEIN C4A8.06C"/>
    <property type="match status" value="1"/>
</dbReference>
<evidence type="ECO:0000256" key="1">
    <source>
        <dbReference type="ARBA" id="ARBA00022801"/>
    </source>
</evidence>
<proteinExistence type="predicted"/>
<dbReference type="EMBL" id="FUXC01000004">
    <property type="protein sequence ID" value="SJZ69997.1"/>
    <property type="molecule type" value="Genomic_DNA"/>
</dbReference>
<dbReference type="STRING" id="225004.SAMN02745152_00989"/>
<dbReference type="InterPro" id="IPR029058">
    <property type="entry name" value="AB_hydrolase_fold"/>
</dbReference>
<organism evidence="3 4">
    <name type="scientific">Treponema berlinense</name>
    <dbReference type="NCBI Taxonomy" id="225004"/>
    <lineage>
        <taxon>Bacteria</taxon>
        <taxon>Pseudomonadati</taxon>
        <taxon>Spirochaetota</taxon>
        <taxon>Spirochaetia</taxon>
        <taxon>Spirochaetales</taxon>
        <taxon>Treponemataceae</taxon>
        <taxon>Treponema</taxon>
    </lineage>
</organism>
<evidence type="ECO:0000313" key="3">
    <source>
        <dbReference type="EMBL" id="SJZ69997.1"/>
    </source>
</evidence>
<gene>
    <name evidence="3" type="ORF">SAMN02745152_00989</name>
</gene>
<keyword evidence="4" id="KW-1185">Reference proteome</keyword>
<dbReference type="SUPFAM" id="SSF53474">
    <property type="entry name" value="alpha/beta-Hydrolases"/>
    <property type="match status" value="1"/>
</dbReference>